<dbReference type="OrthoDB" id="673651at2"/>
<evidence type="ECO:0000313" key="1">
    <source>
        <dbReference type="EMBL" id="PSL28335.1"/>
    </source>
</evidence>
<dbReference type="EMBL" id="PYGK01000008">
    <property type="protein sequence ID" value="PSL28335.1"/>
    <property type="molecule type" value="Genomic_DNA"/>
</dbReference>
<name>A0A2P8G376_9BACT</name>
<accession>A0A2P8G376</accession>
<gene>
    <name evidence="1" type="ORF">CLV42_108255</name>
</gene>
<protein>
    <submittedName>
        <fullName evidence="1">Uncharacterized protein</fullName>
    </submittedName>
</protein>
<evidence type="ECO:0000313" key="2">
    <source>
        <dbReference type="Proteomes" id="UP000240978"/>
    </source>
</evidence>
<proteinExistence type="predicted"/>
<dbReference type="Proteomes" id="UP000240978">
    <property type="component" value="Unassembled WGS sequence"/>
</dbReference>
<keyword evidence="2" id="KW-1185">Reference proteome</keyword>
<dbReference type="RefSeq" id="WP_106603796.1">
    <property type="nucleotide sequence ID" value="NZ_PYGK01000008.1"/>
</dbReference>
<sequence length="85" mass="9931">MKHEVQRQLPAKPSIEDAKRILQADQYAYTDEEVTIIIDFIHRLAAIDLNIYEQSNPQIHHIKDYNNDHAKKSISISKSKYRRAG</sequence>
<dbReference type="AlphaFoldDB" id="A0A2P8G376"/>
<organism evidence="1 2">
    <name type="scientific">Chitinophaga ginsengisoli</name>
    <dbReference type="NCBI Taxonomy" id="363837"/>
    <lineage>
        <taxon>Bacteria</taxon>
        <taxon>Pseudomonadati</taxon>
        <taxon>Bacteroidota</taxon>
        <taxon>Chitinophagia</taxon>
        <taxon>Chitinophagales</taxon>
        <taxon>Chitinophagaceae</taxon>
        <taxon>Chitinophaga</taxon>
    </lineage>
</organism>
<comment type="caution">
    <text evidence="1">The sequence shown here is derived from an EMBL/GenBank/DDBJ whole genome shotgun (WGS) entry which is preliminary data.</text>
</comment>
<reference evidence="1 2" key="1">
    <citation type="submission" date="2018-03" db="EMBL/GenBank/DDBJ databases">
        <title>Genomic Encyclopedia of Archaeal and Bacterial Type Strains, Phase II (KMG-II): from individual species to whole genera.</title>
        <authorList>
            <person name="Goeker M."/>
        </authorList>
    </citation>
    <scope>NUCLEOTIDE SEQUENCE [LARGE SCALE GENOMIC DNA]</scope>
    <source>
        <strain evidence="1 2">DSM 18107</strain>
    </source>
</reference>